<dbReference type="EC" id="3.5.1.2" evidence="8"/>
<dbReference type="GO" id="GO:0004642">
    <property type="term" value="F:phosphoribosylformylglycinamidine synthase activity"/>
    <property type="evidence" value="ECO:0007669"/>
    <property type="project" value="UniProtKB-UniRule"/>
</dbReference>
<dbReference type="PIRSF" id="PIRSF001586">
    <property type="entry name" value="FGAM_synth_I"/>
    <property type="match status" value="1"/>
</dbReference>
<keyword evidence="2 8" id="KW-0436">Ligase</keyword>
<keyword evidence="4 8" id="KW-0658">Purine biosynthesis</keyword>
<dbReference type="EC" id="6.3.5.3" evidence="8"/>
<dbReference type="EMBL" id="BMNY01000003">
    <property type="protein sequence ID" value="GGM77956.1"/>
    <property type="molecule type" value="Genomic_DNA"/>
</dbReference>
<keyword evidence="3 8" id="KW-0547">Nucleotide-binding</keyword>
<keyword evidence="1 8" id="KW-0963">Cytoplasm</keyword>
<dbReference type="AlphaFoldDB" id="A0AA37BSD2"/>
<comment type="subcellular location">
    <subcellularLocation>
        <location evidence="8">Cytoplasm</location>
    </subcellularLocation>
</comment>
<comment type="function">
    <text evidence="8">Part of the phosphoribosylformylglycinamidine synthase complex involved in the purines biosynthetic pathway. Catalyzes the ATP-dependent conversion of formylglycinamide ribonucleotide (FGAR) and glutamine to yield formylglycinamidine ribonucleotide (FGAM) and glutamate. The FGAM synthase complex is composed of three subunits. PurQ produces an ammonia molecule by converting glutamine to glutamate. PurL transfers the ammonia molecule to FGAR to form FGAM in an ATP-dependent manner. PurS interacts with PurQ and PurL and is thought to assist in the transfer of the ammonia molecule from PurQ to PurL.</text>
</comment>
<dbReference type="GO" id="GO:0006189">
    <property type="term" value="P:'de novo' IMP biosynthetic process"/>
    <property type="evidence" value="ECO:0007669"/>
    <property type="project" value="UniProtKB-UniRule"/>
</dbReference>
<dbReference type="GO" id="GO:0004359">
    <property type="term" value="F:glutaminase activity"/>
    <property type="evidence" value="ECO:0007669"/>
    <property type="project" value="UniProtKB-EC"/>
</dbReference>
<dbReference type="InterPro" id="IPR029062">
    <property type="entry name" value="Class_I_gatase-like"/>
</dbReference>
<feature type="active site" evidence="8">
    <location>
        <position position="226"/>
    </location>
</feature>
<evidence type="ECO:0000313" key="10">
    <source>
        <dbReference type="Proteomes" id="UP000632195"/>
    </source>
</evidence>
<comment type="catalytic activity">
    <reaction evidence="8">
        <text>L-glutamine + H2O = L-glutamate + NH4(+)</text>
        <dbReference type="Rhea" id="RHEA:15889"/>
        <dbReference type="ChEBI" id="CHEBI:15377"/>
        <dbReference type="ChEBI" id="CHEBI:28938"/>
        <dbReference type="ChEBI" id="CHEBI:29985"/>
        <dbReference type="ChEBI" id="CHEBI:58359"/>
        <dbReference type="EC" id="3.5.1.2"/>
    </reaction>
</comment>
<protein>
    <recommendedName>
        <fullName evidence="8">Phosphoribosylformylglycinamidine synthase subunit PurQ</fullName>
        <shortName evidence="8">FGAM synthase</shortName>
        <ecNumber evidence="8">6.3.5.3</ecNumber>
    </recommendedName>
    <alternativeName>
        <fullName evidence="8">Formylglycinamide ribonucleotide amidotransferase subunit I</fullName>
        <shortName evidence="8">FGAR amidotransferase I</shortName>
        <shortName evidence="8">FGAR-AT I</shortName>
    </alternativeName>
    <alternativeName>
        <fullName evidence="8">Glutaminase PurQ</fullName>
        <ecNumber evidence="8">3.5.1.2</ecNumber>
    </alternativeName>
    <alternativeName>
        <fullName evidence="8">Phosphoribosylformylglycinamidine synthase subunit I</fullName>
    </alternativeName>
</protein>
<evidence type="ECO:0000313" key="9">
    <source>
        <dbReference type="EMBL" id="GGM77956.1"/>
    </source>
</evidence>
<dbReference type="NCBIfam" id="TIGR01737">
    <property type="entry name" value="FGAM_synth_I"/>
    <property type="match status" value="1"/>
</dbReference>
<proteinExistence type="inferred from homology"/>
<dbReference type="PANTHER" id="PTHR10099:SF1">
    <property type="entry name" value="PHOSPHORIBOSYLFORMYLGLYCINAMIDINE SYNTHASE"/>
    <property type="match status" value="1"/>
</dbReference>
<dbReference type="PANTHER" id="PTHR10099">
    <property type="entry name" value="PHOSPHORIBOSYLFORMYLGLYCINAMIDINE SYNTHASE"/>
    <property type="match status" value="1"/>
</dbReference>
<dbReference type="GO" id="GO:0005524">
    <property type="term" value="F:ATP binding"/>
    <property type="evidence" value="ECO:0007669"/>
    <property type="project" value="UniProtKB-KW"/>
</dbReference>
<keyword evidence="5 8" id="KW-0378">Hydrolase</keyword>
<dbReference type="RefSeq" id="WP_188681653.1">
    <property type="nucleotide sequence ID" value="NZ_BMNY01000003.1"/>
</dbReference>
<dbReference type="Gene3D" id="3.40.50.880">
    <property type="match status" value="1"/>
</dbReference>
<comment type="catalytic activity">
    <reaction evidence="8">
        <text>N(2)-formyl-N(1)-(5-phospho-beta-D-ribosyl)glycinamide + L-glutamine + ATP + H2O = 2-formamido-N(1)-(5-O-phospho-beta-D-ribosyl)acetamidine + L-glutamate + ADP + phosphate + H(+)</text>
        <dbReference type="Rhea" id="RHEA:17129"/>
        <dbReference type="ChEBI" id="CHEBI:15377"/>
        <dbReference type="ChEBI" id="CHEBI:15378"/>
        <dbReference type="ChEBI" id="CHEBI:29985"/>
        <dbReference type="ChEBI" id="CHEBI:30616"/>
        <dbReference type="ChEBI" id="CHEBI:43474"/>
        <dbReference type="ChEBI" id="CHEBI:58359"/>
        <dbReference type="ChEBI" id="CHEBI:147286"/>
        <dbReference type="ChEBI" id="CHEBI:147287"/>
        <dbReference type="ChEBI" id="CHEBI:456216"/>
        <dbReference type="EC" id="6.3.5.3"/>
    </reaction>
</comment>
<dbReference type="InterPro" id="IPR010075">
    <property type="entry name" value="PRibForGlyAmidine_synth_PurQ"/>
</dbReference>
<reference evidence="9" key="1">
    <citation type="journal article" date="2014" name="Int. J. Syst. Evol. Microbiol.">
        <title>Complete genome sequence of Corynebacterium casei LMG S-19264T (=DSM 44701T), isolated from a smear-ripened cheese.</title>
        <authorList>
            <consortium name="US DOE Joint Genome Institute (JGI-PGF)"/>
            <person name="Walter F."/>
            <person name="Albersmeier A."/>
            <person name="Kalinowski J."/>
            <person name="Ruckert C."/>
        </authorList>
    </citation>
    <scope>NUCLEOTIDE SEQUENCE</scope>
    <source>
        <strain evidence="9">JCM 13583</strain>
    </source>
</reference>
<evidence type="ECO:0000256" key="4">
    <source>
        <dbReference type="ARBA" id="ARBA00022755"/>
    </source>
</evidence>
<dbReference type="PROSITE" id="PS51273">
    <property type="entry name" value="GATASE_TYPE_1"/>
    <property type="match status" value="1"/>
</dbReference>
<evidence type="ECO:0000256" key="6">
    <source>
        <dbReference type="ARBA" id="ARBA00022840"/>
    </source>
</evidence>
<dbReference type="SUPFAM" id="SSF52317">
    <property type="entry name" value="Class I glutamine amidotransferase-like"/>
    <property type="match status" value="1"/>
</dbReference>
<sequence length="260" mass="28531">MPDGPKVAVLRMEGTNCEEEAYLSFLRSGASPQYVHVKQVETGKVRIGDFDILFIPGGFSAGDYIRAGVIFASRLMAAAGNQVKRFVDEGRPVIGVCNGYQVLAEANLLPDLGYEERVISLSFNRSNRFECRHTYVKVMSRNRVIGDLMPAGTVFQVPVAHAEGRFTASREQVLERLQEGGQVLFTYCSPGGTDAGYPWNPNGSAMNIAGISNREGNVIGLMPHPERAYYGFQMAGAERASIYGPGKTFFDAIVRYAIRK</sequence>
<keyword evidence="7 8" id="KW-0315">Glutamine amidotransferase</keyword>
<dbReference type="Pfam" id="PF13507">
    <property type="entry name" value="GATase_5"/>
    <property type="match status" value="1"/>
</dbReference>
<dbReference type="Proteomes" id="UP000632195">
    <property type="component" value="Unassembled WGS sequence"/>
</dbReference>
<dbReference type="SMART" id="SM01211">
    <property type="entry name" value="GATase_5"/>
    <property type="match status" value="1"/>
</dbReference>
<reference evidence="9" key="2">
    <citation type="submission" date="2022-09" db="EMBL/GenBank/DDBJ databases">
        <authorList>
            <person name="Sun Q."/>
            <person name="Ohkuma M."/>
        </authorList>
    </citation>
    <scope>NUCLEOTIDE SEQUENCE</scope>
    <source>
        <strain evidence="9">JCM 13583</strain>
    </source>
</reference>
<name>A0AA37BSD2_9ARCH</name>
<feature type="active site" evidence="8">
    <location>
        <position position="224"/>
    </location>
</feature>
<evidence type="ECO:0000256" key="7">
    <source>
        <dbReference type="ARBA" id="ARBA00022962"/>
    </source>
</evidence>
<dbReference type="HAMAP" id="MF_00421">
    <property type="entry name" value="PurQ"/>
    <property type="match status" value="1"/>
</dbReference>
<gene>
    <name evidence="8" type="primary">purQ</name>
    <name evidence="9" type="ORF">GCM10007108_15200</name>
</gene>
<organism evidence="9 10">
    <name type="scientific">Thermogymnomonas acidicola</name>
    <dbReference type="NCBI Taxonomy" id="399579"/>
    <lineage>
        <taxon>Archaea</taxon>
        <taxon>Methanobacteriati</taxon>
        <taxon>Thermoplasmatota</taxon>
        <taxon>Thermoplasmata</taxon>
        <taxon>Thermoplasmatales</taxon>
        <taxon>Thermogymnomonas</taxon>
    </lineage>
</organism>
<evidence type="ECO:0000256" key="2">
    <source>
        <dbReference type="ARBA" id="ARBA00022598"/>
    </source>
</evidence>
<comment type="pathway">
    <text evidence="8">Purine metabolism; IMP biosynthesis via de novo pathway; 5-amino-1-(5-phospho-D-ribosyl)imidazole from N(2)-formyl-N(1)-(5-phospho-D-ribosyl)glycinamide: step 1/2.</text>
</comment>
<comment type="subunit">
    <text evidence="8">Part of the FGAM synthase complex composed of 1 PurL, 1 PurQ and 2 PurS subunits.</text>
</comment>
<comment type="caution">
    <text evidence="9">The sequence shown here is derived from an EMBL/GenBank/DDBJ whole genome shotgun (WGS) entry which is preliminary data.</text>
</comment>
<keyword evidence="10" id="KW-1185">Reference proteome</keyword>
<feature type="active site" description="Nucleophile" evidence="8">
    <location>
        <position position="97"/>
    </location>
</feature>
<accession>A0AA37BSD2</accession>
<evidence type="ECO:0000256" key="5">
    <source>
        <dbReference type="ARBA" id="ARBA00022801"/>
    </source>
</evidence>
<evidence type="ECO:0000256" key="3">
    <source>
        <dbReference type="ARBA" id="ARBA00022741"/>
    </source>
</evidence>
<keyword evidence="6 8" id="KW-0067">ATP-binding</keyword>
<dbReference type="GO" id="GO:0005737">
    <property type="term" value="C:cytoplasm"/>
    <property type="evidence" value="ECO:0007669"/>
    <property type="project" value="UniProtKB-SubCell"/>
</dbReference>
<evidence type="ECO:0000256" key="8">
    <source>
        <dbReference type="HAMAP-Rule" id="MF_00421"/>
    </source>
</evidence>
<dbReference type="NCBIfam" id="NF002252">
    <property type="entry name" value="PRK01175.1"/>
    <property type="match status" value="1"/>
</dbReference>
<dbReference type="CDD" id="cd01740">
    <property type="entry name" value="GATase1_FGAR_AT"/>
    <property type="match status" value="1"/>
</dbReference>
<evidence type="ECO:0000256" key="1">
    <source>
        <dbReference type="ARBA" id="ARBA00022490"/>
    </source>
</evidence>